<dbReference type="Gene3D" id="2.10.90.10">
    <property type="entry name" value="Cystine-knot cytokines"/>
    <property type="match status" value="1"/>
</dbReference>
<organism evidence="8 9">
    <name type="scientific">Nesidiocoris tenuis</name>
    <dbReference type="NCBI Taxonomy" id="355587"/>
    <lineage>
        <taxon>Eukaryota</taxon>
        <taxon>Metazoa</taxon>
        <taxon>Ecdysozoa</taxon>
        <taxon>Arthropoda</taxon>
        <taxon>Hexapoda</taxon>
        <taxon>Insecta</taxon>
        <taxon>Pterygota</taxon>
        <taxon>Neoptera</taxon>
        <taxon>Paraneoptera</taxon>
        <taxon>Hemiptera</taxon>
        <taxon>Heteroptera</taxon>
        <taxon>Panheteroptera</taxon>
        <taxon>Cimicomorpha</taxon>
        <taxon>Miridae</taxon>
        <taxon>Dicyphina</taxon>
        <taxon>Nesidiocoris</taxon>
    </lineage>
</organism>
<feature type="region of interest" description="Disordered" evidence="4">
    <location>
        <begin position="648"/>
        <end position="671"/>
    </location>
</feature>
<evidence type="ECO:0000259" key="7">
    <source>
        <dbReference type="Pfam" id="PF24103"/>
    </source>
</evidence>
<protein>
    <recommendedName>
        <fullName evidence="10">Spaetzle domain-containing protein</fullName>
    </recommendedName>
</protein>
<gene>
    <name evidence="8" type="ORF">NTJ_05784</name>
</gene>
<keyword evidence="9" id="KW-1185">Reference proteome</keyword>
<feature type="chain" id="PRO_5045155041" description="Spaetzle domain-containing protein" evidence="5">
    <location>
        <begin position="23"/>
        <end position="671"/>
    </location>
</feature>
<keyword evidence="1 5" id="KW-0732">Signal</keyword>
<feature type="compositionally biased region" description="Low complexity" evidence="4">
    <location>
        <begin position="218"/>
        <end position="233"/>
    </location>
</feature>
<evidence type="ECO:0000313" key="9">
    <source>
        <dbReference type="Proteomes" id="UP001307889"/>
    </source>
</evidence>
<evidence type="ECO:0000256" key="4">
    <source>
        <dbReference type="SAM" id="MobiDB-lite"/>
    </source>
</evidence>
<dbReference type="EMBL" id="AP028912">
    <property type="protein sequence ID" value="BES92975.1"/>
    <property type="molecule type" value="Genomic_DNA"/>
</dbReference>
<feature type="domain" description="Spaetzle" evidence="6">
    <location>
        <begin position="304"/>
        <end position="394"/>
    </location>
</feature>
<dbReference type="InterPro" id="IPR056200">
    <property type="entry name" value="NT_N"/>
</dbReference>
<dbReference type="PANTHER" id="PTHR23199">
    <property type="entry name" value="NEUROTROPHIN 1-RELATED"/>
    <property type="match status" value="1"/>
</dbReference>
<feature type="region of interest" description="Disordered" evidence="4">
    <location>
        <begin position="32"/>
        <end position="58"/>
    </location>
</feature>
<evidence type="ECO:0000256" key="2">
    <source>
        <dbReference type="ARBA" id="ARBA00023157"/>
    </source>
</evidence>
<evidence type="ECO:0000256" key="5">
    <source>
        <dbReference type="SAM" id="SignalP"/>
    </source>
</evidence>
<evidence type="ECO:0000256" key="3">
    <source>
        <dbReference type="ARBA" id="ARBA00023180"/>
    </source>
</evidence>
<evidence type="ECO:0000259" key="6">
    <source>
        <dbReference type="Pfam" id="PF16077"/>
    </source>
</evidence>
<dbReference type="InterPro" id="IPR052444">
    <property type="entry name" value="Spz/Toll_ligand-like"/>
</dbReference>
<feature type="domain" description="Neurotrophin 1 N-terminal" evidence="7">
    <location>
        <begin position="62"/>
        <end position="151"/>
    </location>
</feature>
<accession>A0ABN7AL76</accession>
<dbReference type="InterPro" id="IPR032104">
    <property type="entry name" value="Spaetzle"/>
</dbReference>
<dbReference type="Pfam" id="PF16077">
    <property type="entry name" value="Spaetzle"/>
    <property type="match status" value="1"/>
</dbReference>
<dbReference type="InterPro" id="IPR029034">
    <property type="entry name" value="Cystine-knot_cytokine"/>
</dbReference>
<keyword evidence="3" id="KW-0325">Glycoprotein</keyword>
<name>A0ABN7AL76_9HEMI</name>
<keyword evidence="2" id="KW-1015">Disulfide bond</keyword>
<feature type="region of interest" description="Disordered" evidence="4">
    <location>
        <begin position="204"/>
        <end position="235"/>
    </location>
</feature>
<feature type="region of interest" description="Disordered" evidence="4">
    <location>
        <begin position="439"/>
        <end position="501"/>
    </location>
</feature>
<dbReference type="Proteomes" id="UP001307889">
    <property type="component" value="Chromosome 4"/>
</dbReference>
<dbReference type="Pfam" id="PF24103">
    <property type="entry name" value="NT_N"/>
    <property type="match status" value="1"/>
</dbReference>
<proteinExistence type="predicted"/>
<feature type="compositionally biased region" description="Basic and acidic residues" evidence="4">
    <location>
        <begin position="554"/>
        <end position="571"/>
    </location>
</feature>
<feature type="signal peptide" evidence="5">
    <location>
        <begin position="1"/>
        <end position="22"/>
    </location>
</feature>
<reference evidence="8 9" key="1">
    <citation type="submission" date="2023-09" db="EMBL/GenBank/DDBJ databases">
        <title>Nesidiocoris tenuis whole genome shotgun sequence.</title>
        <authorList>
            <person name="Shibata T."/>
            <person name="Shimoda M."/>
            <person name="Kobayashi T."/>
            <person name="Uehara T."/>
        </authorList>
    </citation>
    <scope>NUCLEOTIDE SEQUENCE [LARGE SCALE GENOMIC DNA]</scope>
    <source>
        <strain evidence="8 9">Japan</strain>
    </source>
</reference>
<evidence type="ECO:0008006" key="10">
    <source>
        <dbReference type="Google" id="ProtNLM"/>
    </source>
</evidence>
<evidence type="ECO:0000313" key="8">
    <source>
        <dbReference type="EMBL" id="BES92975.1"/>
    </source>
</evidence>
<dbReference type="SUPFAM" id="SSF57501">
    <property type="entry name" value="Cystine-knot cytokines"/>
    <property type="match status" value="1"/>
</dbReference>
<feature type="compositionally biased region" description="Basic and acidic residues" evidence="4">
    <location>
        <begin position="476"/>
        <end position="485"/>
    </location>
</feature>
<dbReference type="PANTHER" id="PTHR23199:SF12">
    <property type="entry name" value="NEUROTROPHIN 1-RELATED"/>
    <property type="match status" value="1"/>
</dbReference>
<feature type="region of interest" description="Disordered" evidence="4">
    <location>
        <begin position="541"/>
        <end position="615"/>
    </location>
</feature>
<sequence length="671" mass="73691">MNFTKYFALLIFVIVNVGSAIGDDLDDISFDDDEPGVQGLDDVSENGEAGKFGSSYAETEEQRRTMLKKVLNEALRRPGAKSRLGQVLPIVRLMTPPQKLALASLVMAQVLAGPNDPPPPVADSKNMTSQLMLPISMDIATMFRGMGKEQSSAAPSDADKNEGRSNNIAAMAGIYAPQRVALGPNIRRPPPTLTGISRRNANIQNENPLPRRRPWPGPKTAPKVTTTTKKPPTLNSSCTIMTNNLCVELSDYPEEEILSSLRKEINKEIVKALTNEPSQLKEADHKPKYLERRQGDSGEQAKRQMCTATLEYARPKKARATSGQWKYIVNTGDYTQTLRLELCSNPQSQCLYLADDVDSTCEQVFNYHRLLTWDETAGLTMDVFKVPTCCSCKVLGYGGLPFPSSNPNHPGSIEHPDTNLVGNDEAPVVRIPAPPPPLPPTTTSINKGHGVRVRPYAPPKRRPAVQHRGPPLPIEGETHPNEDSRYPPYDNNLRRITRNNTVDSRVKYTTHLLMPPSPNNRHPALPIDTLHADSVPTVTILPNPTTGHGHTTRPTHDHGHGHDNGHGHDHGISTGPPNYTVSTGPPHHSVATGPPSHGIATGPPSHGPSASTPNRRVNYSYHPIIDYFRPQIPQMAENRMGVDWTPIVERRRGKSADESSEEPEKLETEAE</sequence>
<evidence type="ECO:0000256" key="1">
    <source>
        <dbReference type="ARBA" id="ARBA00022729"/>
    </source>
</evidence>